<evidence type="ECO:0000313" key="1">
    <source>
        <dbReference type="EMBL" id="MBK1791406.1"/>
    </source>
</evidence>
<evidence type="ECO:0000313" key="2">
    <source>
        <dbReference type="Proteomes" id="UP000624703"/>
    </source>
</evidence>
<dbReference type="RefSeq" id="WP_200311412.1">
    <property type="nucleotide sequence ID" value="NZ_JAENIM010000039.1"/>
</dbReference>
<accession>A0A8J7MDS8</accession>
<reference evidence="1" key="1">
    <citation type="submission" date="2021-01" db="EMBL/GenBank/DDBJ databases">
        <title>Modified the classification status of verrucomicrobia.</title>
        <authorList>
            <person name="Feng X."/>
        </authorList>
    </citation>
    <scope>NUCLEOTIDE SEQUENCE</scope>
    <source>
        <strain evidence="1">_KCTC 22039</strain>
    </source>
</reference>
<gene>
    <name evidence="1" type="ORF">JIN82_09610</name>
</gene>
<dbReference type="EMBL" id="JAENIM010000039">
    <property type="protein sequence ID" value="MBK1791406.1"/>
    <property type="molecule type" value="Genomic_DNA"/>
</dbReference>
<sequence length="166" mass="18890">MKALQSFIPPCGKVVFPLPAEWQLTPPPEKRGIPKLEEDSCMYYGQMEEGDVYVNTFDVDQAADKSKTAQSILDSLGRVKGVKAETLVTGQAFMRFDSSQGIYPKHSYMLCGESRGRFIVASFTYEPMDFKDPEMQTRESFQKFIADFADELEGYFRLAHVGYEYC</sequence>
<comment type="caution">
    <text evidence="1">The sequence shown here is derived from an EMBL/GenBank/DDBJ whole genome shotgun (WGS) entry which is preliminary data.</text>
</comment>
<keyword evidence="2" id="KW-1185">Reference proteome</keyword>
<protein>
    <submittedName>
        <fullName evidence="1">Uncharacterized protein</fullName>
    </submittedName>
</protein>
<dbReference type="AlphaFoldDB" id="A0A8J7MDS8"/>
<name>A0A8J7MDS8_9BACT</name>
<organism evidence="1 2">
    <name type="scientific">Persicirhabdus sediminis</name>
    <dbReference type="NCBI Taxonomy" id="454144"/>
    <lineage>
        <taxon>Bacteria</taxon>
        <taxon>Pseudomonadati</taxon>
        <taxon>Verrucomicrobiota</taxon>
        <taxon>Verrucomicrobiia</taxon>
        <taxon>Verrucomicrobiales</taxon>
        <taxon>Verrucomicrobiaceae</taxon>
        <taxon>Persicirhabdus</taxon>
    </lineage>
</organism>
<dbReference type="Proteomes" id="UP000624703">
    <property type="component" value="Unassembled WGS sequence"/>
</dbReference>
<proteinExistence type="predicted"/>